<dbReference type="SUPFAM" id="SSF53756">
    <property type="entry name" value="UDP-Glycosyltransferase/glycogen phosphorylase"/>
    <property type="match status" value="1"/>
</dbReference>
<reference evidence="1" key="1">
    <citation type="submission" date="2022-06" db="EMBL/GenBank/DDBJ databases">
        <title>Amycolatopsis iheyaensis sp. nov., a new species of the genus Amycolatopsis isolated from soil in Iheya island, Japan.</title>
        <authorList>
            <person name="Ngamcharungchit C."/>
            <person name="Kanto H."/>
            <person name="Take A."/>
            <person name="Intra B."/>
            <person name="Matsumoto A."/>
            <person name="Panbangred W."/>
            <person name="Inahashi Y."/>
        </authorList>
    </citation>
    <scope>NUCLEOTIDE SEQUENCE</scope>
    <source>
        <strain evidence="1">OK19-0408</strain>
    </source>
</reference>
<proteinExistence type="predicted"/>
<sequence length="407" mass="43724">MAVNTWVRSPLGATDAHLATRRGTKSVLVLVPHIVAGTRLLDLLPLFEADHRVQIVFTDPENGEGWPATHEFLRAHGGAVLPWAQARRGDVDLVLAGSTRGLDDLAAPAVLVPHGGGFGQYRPWRPPATARPHRPQTGLGPDQLMREGRVRADAIVLVHDREHELLAQVCPDALPAAVVAGDIALDRLTASLPYRDRYRRALGAADGQEVVVVSTTWSPQSAFGRHPDLFDRVLAGLPRERYHVVGALHPAIWSHHGAWQVRSWLADALRAGLTLVPPEEGWRAALAAADHVLGDYGSVTGYGAAAGAAVLLAESQDRPLLAGTPSEVLARHAPRWRPDEPLPPQLRAAADVRDTAGLPELVRGLLTSRPGQAGHVLRRTCYRLLGLPEPARAVPVSPVPLPKPVTA</sequence>
<dbReference type="RefSeq" id="WP_257922227.1">
    <property type="nucleotide sequence ID" value="NZ_JAMXQV010000012.1"/>
</dbReference>
<keyword evidence="2" id="KW-1185">Reference proteome</keyword>
<organism evidence="1 2">
    <name type="scientific">Amycolatopsis iheyensis</name>
    <dbReference type="NCBI Taxonomy" id="2945988"/>
    <lineage>
        <taxon>Bacteria</taxon>
        <taxon>Bacillati</taxon>
        <taxon>Actinomycetota</taxon>
        <taxon>Actinomycetes</taxon>
        <taxon>Pseudonocardiales</taxon>
        <taxon>Pseudonocardiaceae</taxon>
        <taxon>Amycolatopsis</taxon>
    </lineage>
</organism>
<dbReference type="Proteomes" id="UP001144096">
    <property type="component" value="Unassembled WGS sequence"/>
</dbReference>
<protein>
    <submittedName>
        <fullName evidence="1">Uncharacterized protein</fullName>
    </submittedName>
</protein>
<gene>
    <name evidence="1" type="ORF">M8542_22685</name>
</gene>
<dbReference type="EMBL" id="JAMXQV010000012">
    <property type="protein sequence ID" value="MCR6485636.1"/>
    <property type="molecule type" value="Genomic_DNA"/>
</dbReference>
<accession>A0A9X2SM74</accession>
<comment type="caution">
    <text evidence="1">The sequence shown here is derived from an EMBL/GenBank/DDBJ whole genome shotgun (WGS) entry which is preliminary data.</text>
</comment>
<evidence type="ECO:0000313" key="1">
    <source>
        <dbReference type="EMBL" id="MCR6485636.1"/>
    </source>
</evidence>
<name>A0A9X2SM74_9PSEU</name>
<evidence type="ECO:0000313" key="2">
    <source>
        <dbReference type="Proteomes" id="UP001144096"/>
    </source>
</evidence>
<dbReference type="AlphaFoldDB" id="A0A9X2SM74"/>